<accession>A0ABR1M747</accession>
<evidence type="ECO:0000313" key="3">
    <source>
        <dbReference type="Proteomes" id="UP001360953"/>
    </source>
</evidence>
<comment type="caution">
    <text evidence="2">The sequence shown here is derived from an EMBL/GenBank/DDBJ whole genome shotgun (WGS) entry which is preliminary data.</text>
</comment>
<dbReference type="EMBL" id="JBBPEH010000002">
    <property type="protein sequence ID" value="KAK7542840.1"/>
    <property type="molecule type" value="Genomic_DNA"/>
</dbReference>
<gene>
    <name evidence="2" type="ORF">J3D65DRAFT_231126</name>
</gene>
<organism evidence="2 3">
    <name type="scientific">Phyllosticta citribraziliensis</name>
    <dbReference type="NCBI Taxonomy" id="989973"/>
    <lineage>
        <taxon>Eukaryota</taxon>
        <taxon>Fungi</taxon>
        <taxon>Dikarya</taxon>
        <taxon>Ascomycota</taxon>
        <taxon>Pezizomycotina</taxon>
        <taxon>Dothideomycetes</taxon>
        <taxon>Dothideomycetes incertae sedis</taxon>
        <taxon>Botryosphaeriales</taxon>
        <taxon>Phyllostictaceae</taxon>
        <taxon>Phyllosticta</taxon>
    </lineage>
</organism>
<keyword evidence="3" id="KW-1185">Reference proteome</keyword>
<sequence length="250" mass="27941">MVAVVELACVPCKFAFQASILRRLVFPQATGTRPDATPHGPRAAPSSPQRLNATRSDALAAEKAVSRASPARDTPTTSLKGAASTIGRPGGRRGNEGPKRVNSSDACHASHFRELEPTRQQQSLPEPFRSFLSWRPSDSSLRLPTPVRCLRCRRWMPSFVVVVWGMRVMVWGLIWCRRLTLRWYLPLACLLAPRCWWSFFFSRESRWSAAHRHRPTDYRRDGRRESSRAAPPIDESVGRVGRSLGGGAPG</sequence>
<feature type="region of interest" description="Disordered" evidence="1">
    <location>
        <begin position="31"/>
        <end position="104"/>
    </location>
</feature>
<evidence type="ECO:0000256" key="1">
    <source>
        <dbReference type="SAM" id="MobiDB-lite"/>
    </source>
</evidence>
<protein>
    <submittedName>
        <fullName evidence="2">Uncharacterized protein</fullName>
    </submittedName>
</protein>
<feature type="compositionally biased region" description="Basic and acidic residues" evidence="1">
    <location>
        <begin position="217"/>
        <end position="227"/>
    </location>
</feature>
<feature type="region of interest" description="Disordered" evidence="1">
    <location>
        <begin position="217"/>
        <end position="250"/>
    </location>
</feature>
<name>A0ABR1M747_9PEZI</name>
<reference evidence="2 3" key="1">
    <citation type="submission" date="2024-04" db="EMBL/GenBank/DDBJ databases">
        <title>Phyllosticta paracitricarpa is synonymous to the EU quarantine fungus P. citricarpa based on phylogenomic analyses.</title>
        <authorList>
            <consortium name="Lawrence Berkeley National Laboratory"/>
            <person name="Van ingen-buijs V.A."/>
            <person name="Van westerhoven A.C."/>
            <person name="Haridas S."/>
            <person name="Skiadas P."/>
            <person name="Martin F."/>
            <person name="Groenewald J.Z."/>
            <person name="Crous P.W."/>
            <person name="Seidl M.F."/>
        </authorList>
    </citation>
    <scope>NUCLEOTIDE SEQUENCE [LARGE SCALE GENOMIC DNA]</scope>
    <source>
        <strain evidence="2 3">CPC 17464</strain>
    </source>
</reference>
<feature type="compositionally biased region" description="Polar residues" evidence="1">
    <location>
        <begin position="46"/>
        <end position="55"/>
    </location>
</feature>
<dbReference type="GeneID" id="92027585"/>
<dbReference type="Proteomes" id="UP001360953">
    <property type="component" value="Unassembled WGS sequence"/>
</dbReference>
<dbReference type="RefSeq" id="XP_066659133.1">
    <property type="nucleotide sequence ID" value="XM_066794679.1"/>
</dbReference>
<proteinExistence type="predicted"/>
<evidence type="ECO:0000313" key="2">
    <source>
        <dbReference type="EMBL" id="KAK7542840.1"/>
    </source>
</evidence>